<reference evidence="5 6" key="1">
    <citation type="submission" date="2018-06" db="EMBL/GenBank/DDBJ databases">
        <authorList>
            <consortium name="Pathogen Informatics"/>
            <person name="Doyle S."/>
        </authorList>
    </citation>
    <scope>NUCLEOTIDE SEQUENCE [LARGE SCALE GENOMIC DNA]</scope>
    <source>
        <strain evidence="3 5">NCTC8181</strain>
        <strain evidence="4 6">NCTC9828</strain>
    </source>
</reference>
<keyword evidence="2" id="KW-0732">Signal</keyword>
<dbReference type="Gene3D" id="2.60.40.10">
    <property type="entry name" value="Immunoglobulins"/>
    <property type="match status" value="1"/>
</dbReference>
<dbReference type="AlphaFoldDB" id="A0A0H1UCN5"/>
<feature type="signal peptide" evidence="2">
    <location>
        <begin position="1"/>
        <end position="24"/>
    </location>
</feature>
<name>A0A0H1UCN5_STRAG</name>
<dbReference type="Proteomes" id="UP000250200">
    <property type="component" value="Unassembled WGS sequence"/>
</dbReference>
<sequence>MIYKKILKITLLLLFSLSTQLVSADTNDQMKTSSITIQNKYNNQGIAGGNLLVYQVAQAKDVDGNQVFTLTTPFQGIGIKDDDLTQVNLDSNQAKYVNLLAKAVHKTQPLQTFDNLPAEGIVANNLPQGIYLFIQTKTAQGYELMSPFILSIPKDGKYDITAFEKMSPLNAKPKKEETITPTVAHQTKGKLPFTGQVWWPIPILIMSGLLCLIIALKWRRRRD</sequence>
<dbReference type="EMBL" id="UAVB01000001">
    <property type="protein sequence ID" value="SQA18875.1"/>
    <property type="molecule type" value="Genomic_DNA"/>
</dbReference>
<evidence type="ECO:0000313" key="5">
    <source>
        <dbReference type="Proteomes" id="UP000250200"/>
    </source>
</evidence>
<accession>A0A0H1UCN5</accession>
<dbReference type="EMBL" id="UHEW01000005">
    <property type="protein sequence ID" value="SUN28848.1"/>
    <property type="molecule type" value="Genomic_DNA"/>
</dbReference>
<feature type="chain" id="PRO_5011853803" evidence="2">
    <location>
        <begin position="25"/>
        <end position="223"/>
    </location>
</feature>
<evidence type="ECO:0000256" key="1">
    <source>
        <dbReference type="SAM" id="Phobius"/>
    </source>
</evidence>
<comment type="caution">
    <text evidence="3">The sequence shown here is derived from an EMBL/GenBank/DDBJ whole genome shotgun (WGS) entry which is preliminary data.</text>
</comment>
<organism evidence="3 5">
    <name type="scientific">Streptococcus agalactiae</name>
    <dbReference type="NCBI Taxonomy" id="1311"/>
    <lineage>
        <taxon>Bacteria</taxon>
        <taxon>Bacillati</taxon>
        <taxon>Bacillota</taxon>
        <taxon>Bacilli</taxon>
        <taxon>Lactobacillales</taxon>
        <taxon>Streptococcaceae</taxon>
        <taxon>Streptococcus</taxon>
    </lineage>
</organism>
<evidence type="ECO:0000256" key="2">
    <source>
        <dbReference type="SAM" id="SignalP"/>
    </source>
</evidence>
<feature type="transmembrane region" description="Helical" evidence="1">
    <location>
        <begin position="197"/>
        <end position="216"/>
    </location>
</feature>
<keyword evidence="1" id="KW-0812">Transmembrane</keyword>
<dbReference type="Proteomes" id="UP000255140">
    <property type="component" value="Unassembled WGS sequence"/>
</dbReference>
<evidence type="ECO:0000313" key="6">
    <source>
        <dbReference type="Proteomes" id="UP000255140"/>
    </source>
</evidence>
<dbReference type="RefSeq" id="WP_000639481.1">
    <property type="nucleotide sequence ID" value="NZ_CAACXY010000002.1"/>
</dbReference>
<dbReference type="InterPro" id="IPR013783">
    <property type="entry name" value="Ig-like_fold"/>
</dbReference>
<evidence type="ECO:0000313" key="3">
    <source>
        <dbReference type="EMBL" id="SQA18875.1"/>
    </source>
</evidence>
<proteinExistence type="predicted"/>
<gene>
    <name evidence="3" type="ORF">NCTC8181_01927</name>
    <name evidence="4" type="ORF">NCTC9828_01109</name>
</gene>
<protein>
    <submittedName>
        <fullName evidence="3">PI-2b ancillary protein 2</fullName>
    </submittedName>
</protein>
<evidence type="ECO:0000313" key="4">
    <source>
        <dbReference type="EMBL" id="SUN28848.1"/>
    </source>
</evidence>
<keyword evidence="1" id="KW-0472">Membrane</keyword>
<keyword evidence="1" id="KW-1133">Transmembrane helix</keyword>